<sequence>MYRWQKRTCPPAGLAAGYVRMRACLVLGERPAGPLTGHPLGHPSALSTSHQCGALSPAETDLAFGSKLVHPPTSQYSATE</sequence>
<proteinExistence type="predicted"/>
<evidence type="ECO:0000313" key="2">
    <source>
        <dbReference type="Proteomes" id="UP000054324"/>
    </source>
</evidence>
<dbReference type="CTD" id="20323512"/>
<organism evidence="1 2">
    <name type="scientific">Opisthorchis viverrini</name>
    <name type="common">Southeast Asian liver fluke</name>
    <dbReference type="NCBI Taxonomy" id="6198"/>
    <lineage>
        <taxon>Eukaryota</taxon>
        <taxon>Metazoa</taxon>
        <taxon>Spiralia</taxon>
        <taxon>Lophotrochozoa</taxon>
        <taxon>Platyhelminthes</taxon>
        <taxon>Trematoda</taxon>
        <taxon>Digenea</taxon>
        <taxon>Opisthorchiida</taxon>
        <taxon>Opisthorchiata</taxon>
        <taxon>Opisthorchiidae</taxon>
        <taxon>Opisthorchis</taxon>
    </lineage>
</organism>
<dbReference type="GeneID" id="20323512"/>
<accession>A0A074ZHB1</accession>
<dbReference type="RefSeq" id="XP_009173643.1">
    <property type="nucleotide sequence ID" value="XM_009175379.1"/>
</dbReference>
<evidence type="ECO:0000313" key="1">
    <source>
        <dbReference type="EMBL" id="KER22605.1"/>
    </source>
</evidence>
<dbReference type="AlphaFoldDB" id="A0A074ZHB1"/>
<dbReference type="Proteomes" id="UP000054324">
    <property type="component" value="Unassembled WGS sequence"/>
</dbReference>
<gene>
    <name evidence="1" type="ORF">T265_09339</name>
</gene>
<name>A0A074ZHB1_OPIVI</name>
<dbReference type="KEGG" id="ovi:T265_09339"/>
<keyword evidence="2" id="KW-1185">Reference proteome</keyword>
<reference evidence="1 2" key="1">
    <citation type="submission" date="2013-11" db="EMBL/GenBank/DDBJ databases">
        <title>Opisthorchis viverrini - life in the bile duct.</title>
        <authorList>
            <person name="Young N.D."/>
            <person name="Nagarajan N."/>
            <person name="Lin S.J."/>
            <person name="Korhonen P.K."/>
            <person name="Jex A.R."/>
            <person name="Hall R.S."/>
            <person name="Safavi-Hemami H."/>
            <person name="Kaewkong W."/>
            <person name="Bertrand D."/>
            <person name="Gao S."/>
            <person name="Seet Q."/>
            <person name="Wongkham S."/>
            <person name="Teh B.T."/>
            <person name="Wongkham C."/>
            <person name="Intapan P.M."/>
            <person name="Maleewong W."/>
            <person name="Yang X."/>
            <person name="Hu M."/>
            <person name="Wang Z."/>
            <person name="Hofmann A."/>
            <person name="Sternberg P.W."/>
            <person name="Tan P."/>
            <person name="Wang J."/>
            <person name="Gasser R.B."/>
        </authorList>
    </citation>
    <scope>NUCLEOTIDE SEQUENCE [LARGE SCALE GENOMIC DNA]</scope>
</reference>
<protein>
    <submittedName>
        <fullName evidence="1">Uncharacterized protein</fullName>
    </submittedName>
</protein>
<dbReference type="EMBL" id="KL596889">
    <property type="protein sequence ID" value="KER22605.1"/>
    <property type="molecule type" value="Genomic_DNA"/>
</dbReference>